<dbReference type="InterPro" id="IPR051448">
    <property type="entry name" value="CdaR-like_regulators"/>
</dbReference>
<dbReference type="InterPro" id="IPR025736">
    <property type="entry name" value="PucR_C-HTH_dom"/>
</dbReference>
<protein>
    <recommendedName>
        <fullName evidence="6">PucR-like helix-turn-helix protein</fullName>
    </recommendedName>
</protein>
<dbReference type="AlphaFoldDB" id="A0A919FM77"/>
<organism evidence="4 5">
    <name type="scientific">Promicromonospora soli</name>
    <dbReference type="NCBI Taxonomy" id="2035533"/>
    <lineage>
        <taxon>Bacteria</taxon>
        <taxon>Bacillati</taxon>
        <taxon>Actinomycetota</taxon>
        <taxon>Actinomycetes</taxon>
        <taxon>Micrococcales</taxon>
        <taxon>Promicromonosporaceae</taxon>
        <taxon>Promicromonospora</taxon>
    </lineage>
</organism>
<evidence type="ECO:0000256" key="1">
    <source>
        <dbReference type="SAM" id="MobiDB-lite"/>
    </source>
</evidence>
<evidence type="ECO:0008006" key="6">
    <source>
        <dbReference type="Google" id="ProtNLM"/>
    </source>
</evidence>
<feature type="domain" description="RsbT co-antagonist protein RsbRD N-terminal" evidence="3">
    <location>
        <begin position="19"/>
        <end position="146"/>
    </location>
</feature>
<reference evidence="4" key="2">
    <citation type="submission" date="2020-09" db="EMBL/GenBank/DDBJ databases">
        <authorList>
            <person name="Sun Q."/>
            <person name="Zhou Y."/>
        </authorList>
    </citation>
    <scope>NUCLEOTIDE SEQUENCE</scope>
    <source>
        <strain evidence="4">CGMCC 4.7398</strain>
    </source>
</reference>
<dbReference type="Pfam" id="PF13556">
    <property type="entry name" value="HTH_30"/>
    <property type="match status" value="1"/>
</dbReference>
<dbReference type="Proteomes" id="UP000627369">
    <property type="component" value="Unassembled WGS sequence"/>
</dbReference>
<dbReference type="PANTHER" id="PTHR33744">
    <property type="entry name" value="CARBOHYDRATE DIACID REGULATOR"/>
    <property type="match status" value="1"/>
</dbReference>
<evidence type="ECO:0000259" key="3">
    <source>
        <dbReference type="Pfam" id="PF14361"/>
    </source>
</evidence>
<name>A0A919FM77_9MICO</name>
<accession>A0A919FM77</accession>
<keyword evidence="5" id="KW-1185">Reference proteome</keyword>
<dbReference type="Gene3D" id="1.10.10.2840">
    <property type="entry name" value="PucR C-terminal helix-turn-helix domain"/>
    <property type="match status" value="1"/>
</dbReference>
<comment type="caution">
    <text evidence="4">The sequence shown here is derived from an EMBL/GenBank/DDBJ whole genome shotgun (WGS) entry which is preliminary data.</text>
</comment>
<dbReference type="RefSeq" id="WP_229872136.1">
    <property type="nucleotide sequence ID" value="NZ_BNAS01000001.1"/>
</dbReference>
<evidence type="ECO:0000259" key="2">
    <source>
        <dbReference type="Pfam" id="PF13556"/>
    </source>
</evidence>
<dbReference type="InterPro" id="IPR042070">
    <property type="entry name" value="PucR_C-HTH_sf"/>
</dbReference>
<reference evidence="4" key="1">
    <citation type="journal article" date="2014" name="Int. J. Syst. Evol. Microbiol.">
        <title>Complete genome sequence of Corynebacterium casei LMG S-19264T (=DSM 44701T), isolated from a smear-ripened cheese.</title>
        <authorList>
            <consortium name="US DOE Joint Genome Institute (JGI-PGF)"/>
            <person name="Walter F."/>
            <person name="Albersmeier A."/>
            <person name="Kalinowski J."/>
            <person name="Ruckert C."/>
        </authorList>
    </citation>
    <scope>NUCLEOTIDE SEQUENCE</scope>
    <source>
        <strain evidence="4">CGMCC 4.7398</strain>
    </source>
</reference>
<dbReference type="Pfam" id="PF14361">
    <property type="entry name" value="RsbRD_N"/>
    <property type="match status" value="1"/>
</dbReference>
<evidence type="ECO:0000313" key="5">
    <source>
        <dbReference type="Proteomes" id="UP000627369"/>
    </source>
</evidence>
<dbReference type="EMBL" id="BNAS01000001">
    <property type="protein sequence ID" value="GHH67907.1"/>
    <property type="molecule type" value="Genomic_DNA"/>
</dbReference>
<sequence length="447" mass="47052">MSDIAMTGRHDLRDALDLLSEQVADGILHAEPVYRETRLPAAVVQPLVRANLAEILAALAGETSSLAPARETGRVTAAEGMPLDLLQHAYRLAGLRIWDELARRLRDQTDTTALLRASSLVWAAIERSSNVAVQTHLEAAAGLGENMARTELLRGVLTGAVHDLETARRALGLPADVMLVVAVTAPGMPPVPAAGTPRVPAAVPREVGVGPVGVGVGPPRAGGADTNPADTNPPDMDSQRADLVRVTTRWLTHEGERLTLVAAPTSEDAHDTLAGLAVHARTGASRPFTSLADAPTALTQARVAVRSLTPGQVGLSRYGDRPLDALLVADGERAAELATAVLSGLKDRDPRDLELLLGTIEAWFEHGGSGTRAAAALHCHRNTVLNRLARIAELTGRDVNDPRAAAELYVAVRARRLQPAVLPPALPAIPTVTPSAAHLAHRHPSRG</sequence>
<proteinExistence type="predicted"/>
<gene>
    <name evidence="4" type="ORF">GCM10017772_10390</name>
</gene>
<feature type="region of interest" description="Disordered" evidence="1">
    <location>
        <begin position="216"/>
        <end position="238"/>
    </location>
</feature>
<evidence type="ECO:0000313" key="4">
    <source>
        <dbReference type="EMBL" id="GHH67907.1"/>
    </source>
</evidence>
<feature type="domain" description="PucR C-terminal helix-turn-helix" evidence="2">
    <location>
        <begin position="356"/>
        <end position="414"/>
    </location>
</feature>
<dbReference type="InterPro" id="IPR025751">
    <property type="entry name" value="RsbRD_N_dom"/>
</dbReference>
<dbReference type="PANTHER" id="PTHR33744:SF1">
    <property type="entry name" value="DNA-BINDING TRANSCRIPTIONAL ACTIVATOR ADER"/>
    <property type="match status" value="1"/>
</dbReference>